<comment type="pathway">
    <text evidence="1 9">Porphyrin-containing compound metabolism; protoporphyrin-IX biosynthesis; coproporphyrinogen-III from 5-aminolevulinate: step 3/4.</text>
</comment>
<evidence type="ECO:0000256" key="5">
    <source>
        <dbReference type="ARBA" id="ARBA00023244"/>
    </source>
</evidence>
<reference evidence="11 12" key="1">
    <citation type="submission" date="2024-09" db="EMBL/GenBank/DDBJ databases">
        <authorList>
            <person name="Sun Q."/>
            <person name="Mori K."/>
        </authorList>
    </citation>
    <scope>NUCLEOTIDE SEQUENCE [LARGE SCALE GENOMIC DNA]</scope>
    <source>
        <strain evidence="11 12">CCM 7415</strain>
    </source>
</reference>
<evidence type="ECO:0000256" key="1">
    <source>
        <dbReference type="ARBA" id="ARBA00004772"/>
    </source>
</evidence>
<sequence>MPCALMARPGARAAALEEALRGAGLAPLSLDIMRLEPRAPTPPEETALYDLDNFSRVICTSPFAAERLAEAVEARWPQLPQGVAFYATGRSTAELLSAQLGVEVGAPEAGSGSASEALLALPGLQEVAGERVLLAAGEGGRELIEMTLAARGATLTRLALYRRRLSPPPEGARRRLAAGDFAVLIVTSGEQLEWLDQWCSAATRQRPLIVSSQRLATMAAGHHYKCVFIAGDATPQTLAQTAAGARTP</sequence>
<dbReference type="PANTHER" id="PTHR38042">
    <property type="entry name" value="UROPORPHYRINOGEN-III SYNTHASE, CHLOROPLASTIC"/>
    <property type="match status" value="1"/>
</dbReference>
<comment type="caution">
    <text evidence="11">The sequence shown here is derived from an EMBL/GenBank/DDBJ whole genome shotgun (WGS) entry which is preliminary data.</text>
</comment>
<dbReference type="EC" id="4.2.1.75" evidence="3 9"/>
<organism evidence="11 12">
    <name type="scientific">Kushneria aurantia</name>
    <dbReference type="NCBI Taxonomy" id="504092"/>
    <lineage>
        <taxon>Bacteria</taxon>
        <taxon>Pseudomonadati</taxon>
        <taxon>Pseudomonadota</taxon>
        <taxon>Gammaproteobacteria</taxon>
        <taxon>Oceanospirillales</taxon>
        <taxon>Halomonadaceae</taxon>
        <taxon>Kushneria</taxon>
    </lineage>
</organism>
<dbReference type="InterPro" id="IPR036108">
    <property type="entry name" value="4pyrrol_syn_uPrphyn_synt_sf"/>
</dbReference>
<dbReference type="Pfam" id="PF02602">
    <property type="entry name" value="HEM4"/>
    <property type="match status" value="1"/>
</dbReference>
<dbReference type="CDD" id="cd06578">
    <property type="entry name" value="HemD"/>
    <property type="match status" value="1"/>
</dbReference>
<keyword evidence="12" id="KW-1185">Reference proteome</keyword>
<evidence type="ECO:0000259" key="10">
    <source>
        <dbReference type="Pfam" id="PF02602"/>
    </source>
</evidence>
<dbReference type="SUPFAM" id="SSF69618">
    <property type="entry name" value="HemD-like"/>
    <property type="match status" value="1"/>
</dbReference>
<dbReference type="InterPro" id="IPR039793">
    <property type="entry name" value="UROS/Hem4"/>
</dbReference>
<dbReference type="Proteomes" id="UP001589814">
    <property type="component" value="Unassembled WGS sequence"/>
</dbReference>
<evidence type="ECO:0000256" key="4">
    <source>
        <dbReference type="ARBA" id="ARBA00023239"/>
    </source>
</evidence>
<comment type="catalytic activity">
    <reaction evidence="8 9">
        <text>hydroxymethylbilane = uroporphyrinogen III + H2O</text>
        <dbReference type="Rhea" id="RHEA:18965"/>
        <dbReference type="ChEBI" id="CHEBI:15377"/>
        <dbReference type="ChEBI" id="CHEBI:57308"/>
        <dbReference type="ChEBI" id="CHEBI:57845"/>
        <dbReference type="EC" id="4.2.1.75"/>
    </reaction>
</comment>
<dbReference type="RefSeq" id="WP_019950498.1">
    <property type="nucleotide sequence ID" value="NZ_JBHLVX010000022.1"/>
</dbReference>
<proteinExistence type="inferred from homology"/>
<evidence type="ECO:0000256" key="9">
    <source>
        <dbReference type="RuleBase" id="RU366031"/>
    </source>
</evidence>
<evidence type="ECO:0000256" key="7">
    <source>
        <dbReference type="ARBA" id="ARBA00040167"/>
    </source>
</evidence>
<keyword evidence="5 9" id="KW-0627">Porphyrin biosynthesis</keyword>
<gene>
    <name evidence="11" type="ORF">ACFFHW_06600</name>
</gene>
<evidence type="ECO:0000256" key="8">
    <source>
        <dbReference type="ARBA" id="ARBA00048617"/>
    </source>
</evidence>
<dbReference type="InterPro" id="IPR003754">
    <property type="entry name" value="4pyrrol_synth_uPrphyn_synth"/>
</dbReference>
<evidence type="ECO:0000256" key="2">
    <source>
        <dbReference type="ARBA" id="ARBA00008133"/>
    </source>
</evidence>
<feature type="domain" description="Tetrapyrrole biosynthesis uroporphyrinogen III synthase" evidence="10">
    <location>
        <begin position="15"/>
        <end position="239"/>
    </location>
</feature>
<comment type="function">
    <text evidence="6 9">Catalyzes cyclization of the linear tetrapyrrole, hydroxymethylbilane, to the macrocyclic uroporphyrinogen III.</text>
</comment>
<evidence type="ECO:0000256" key="6">
    <source>
        <dbReference type="ARBA" id="ARBA00037589"/>
    </source>
</evidence>
<evidence type="ECO:0000256" key="3">
    <source>
        <dbReference type="ARBA" id="ARBA00013109"/>
    </source>
</evidence>
<protein>
    <recommendedName>
        <fullName evidence="7 9">Uroporphyrinogen-III synthase</fullName>
        <ecNumber evidence="3 9">4.2.1.75</ecNumber>
    </recommendedName>
</protein>
<evidence type="ECO:0000313" key="12">
    <source>
        <dbReference type="Proteomes" id="UP001589814"/>
    </source>
</evidence>
<comment type="similarity">
    <text evidence="2 9">Belongs to the uroporphyrinogen-III synthase family.</text>
</comment>
<evidence type="ECO:0000313" key="11">
    <source>
        <dbReference type="EMBL" id="MFC0267667.1"/>
    </source>
</evidence>
<name>A0ABV6G1Y6_9GAMM</name>
<keyword evidence="4 9" id="KW-0456">Lyase</keyword>
<dbReference type="GO" id="GO:0004852">
    <property type="term" value="F:uroporphyrinogen-III synthase activity"/>
    <property type="evidence" value="ECO:0007669"/>
    <property type="project" value="UniProtKB-EC"/>
</dbReference>
<dbReference type="Gene3D" id="3.40.50.10090">
    <property type="match status" value="2"/>
</dbReference>
<dbReference type="PANTHER" id="PTHR38042:SF1">
    <property type="entry name" value="UROPORPHYRINOGEN-III SYNTHASE, CHLOROPLASTIC"/>
    <property type="match status" value="1"/>
</dbReference>
<dbReference type="EMBL" id="JBHLVX010000022">
    <property type="protein sequence ID" value="MFC0267667.1"/>
    <property type="molecule type" value="Genomic_DNA"/>
</dbReference>
<accession>A0ABV6G1Y6</accession>